<evidence type="ECO:0000313" key="5">
    <source>
        <dbReference type="Proteomes" id="UP000824782"/>
    </source>
</evidence>
<proteinExistence type="predicted"/>
<evidence type="ECO:0008006" key="6">
    <source>
        <dbReference type="Google" id="ProtNLM"/>
    </source>
</evidence>
<organism evidence="4 5">
    <name type="scientific">Engystomops pustulosus</name>
    <name type="common">Tungara frog</name>
    <name type="synonym">Physalaemus pustulosus</name>
    <dbReference type="NCBI Taxonomy" id="76066"/>
    <lineage>
        <taxon>Eukaryota</taxon>
        <taxon>Metazoa</taxon>
        <taxon>Chordata</taxon>
        <taxon>Craniata</taxon>
        <taxon>Vertebrata</taxon>
        <taxon>Euteleostomi</taxon>
        <taxon>Amphibia</taxon>
        <taxon>Batrachia</taxon>
        <taxon>Anura</taxon>
        <taxon>Neobatrachia</taxon>
        <taxon>Hyloidea</taxon>
        <taxon>Leptodactylidae</taxon>
        <taxon>Leiuperinae</taxon>
        <taxon>Engystomops</taxon>
    </lineage>
</organism>
<keyword evidence="1" id="KW-0436">Ligase</keyword>
<sequence length="576" mass="66261">MAEREDDDNASQALVFRLHVNAPRIVREVLLERGWEEFDEETQSETEWNLYWRTSAFQTSDHDNIKPWQRLNHHPKTAQMTKKDCLARHLKRMKGVYGSSYFEFSPVVFILPNDYTKFLADYTKERHEKRSSYWICKPTDMSRGRGIFIFQDLKDLAYDSTVIVQKYITNPLLISGYKFDLRIYVCVTSFCPLTIYIYQEGLVRFATEKFNLSSLDNIFAHLTNTSINKYSTSYSADKERVGSGCKWTFGQFRSYLRNIEADDALLWQRIYNIVTMTLLSIAPSIPQYPNCFELFGFDILIDDTLKPWLLEVNYSPALSVDCPNDVTVKKSLINDIIDLLNYKSTDMQRNQSRKASSLSNILRSSKQETSHIYDIITQSSNEYEIGHLIQHGNLKENFDHLESPISTYCQHCELHKNSEETLGHKGFNGISCNCNITENTLLGLNEDIIGREVISSGKAPMSPRKTLTSILREKMNMPKRLGASKLPLVLRTSRAKTGGNNVVWTSHRSAINYHQFPLYYISDSTQMPPAHVGAFLLIFPFNQPSLLASKNGADVKIIIQEMLKIMQKMSTNIRVA</sequence>
<dbReference type="Pfam" id="PF03133">
    <property type="entry name" value="TTL"/>
    <property type="match status" value="1"/>
</dbReference>
<reference evidence="4" key="1">
    <citation type="thesis" date="2020" institute="ProQuest LLC" country="789 East Eisenhower Parkway, Ann Arbor, MI, USA">
        <title>Comparative Genomics and Chromosome Evolution.</title>
        <authorList>
            <person name="Mudd A.B."/>
        </authorList>
    </citation>
    <scope>NUCLEOTIDE SEQUENCE</scope>
    <source>
        <strain evidence="4">237g6f4</strain>
        <tissue evidence="4">Blood</tissue>
    </source>
</reference>
<keyword evidence="5" id="KW-1185">Reference proteome</keyword>
<evidence type="ECO:0000256" key="2">
    <source>
        <dbReference type="ARBA" id="ARBA00022741"/>
    </source>
</evidence>
<dbReference type="PANTHER" id="PTHR12241">
    <property type="entry name" value="TUBULIN POLYGLUTAMYLASE"/>
    <property type="match status" value="1"/>
</dbReference>
<name>A0AAV7CGF3_ENGPU</name>
<comment type="caution">
    <text evidence="4">The sequence shown here is derived from an EMBL/GenBank/DDBJ whole genome shotgun (WGS) entry which is preliminary data.</text>
</comment>
<protein>
    <recommendedName>
        <fullName evidence="6">Tubulin polyglutamylase TTLL2</fullName>
    </recommendedName>
</protein>
<dbReference type="GO" id="GO:0005524">
    <property type="term" value="F:ATP binding"/>
    <property type="evidence" value="ECO:0007669"/>
    <property type="project" value="UniProtKB-KW"/>
</dbReference>
<dbReference type="PANTHER" id="PTHR12241:SF118">
    <property type="entry name" value="TUBULIN POLYGLUTAMYLASE TTLL2-RELATED"/>
    <property type="match status" value="1"/>
</dbReference>
<gene>
    <name evidence="4" type="ORF">GDO81_008330</name>
</gene>
<dbReference type="GO" id="GO:0070740">
    <property type="term" value="F:tubulin-glutamic acid ligase activity"/>
    <property type="evidence" value="ECO:0007669"/>
    <property type="project" value="TreeGrafter"/>
</dbReference>
<dbReference type="EMBL" id="WNYA01000003">
    <property type="protein sequence ID" value="KAG8583232.1"/>
    <property type="molecule type" value="Genomic_DNA"/>
</dbReference>
<accession>A0AAV7CGF3</accession>
<dbReference type="GO" id="GO:0036064">
    <property type="term" value="C:ciliary basal body"/>
    <property type="evidence" value="ECO:0007669"/>
    <property type="project" value="TreeGrafter"/>
</dbReference>
<dbReference type="AlphaFoldDB" id="A0AAV7CGF3"/>
<evidence type="ECO:0000256" key="3">
    <source>
        <dbReference type="ARBA" id="ARBA00022840"/>
    </source>
</evidence>
<evidence type="ECO:0000256" key="1">
    <source>
        <dbReference type="ARBA" id="ARBA00022598"/>
    </source>
</evidence>
<dbReference type="GO" id="GO:0015631">
    <property type="term" value="F:tubulin binding"/>
    <property type="evidence" value="ECO:0007669"/>
    <property type="project" value="TreeGrafter"/>
</dbReference>
<dbReference type="PROSITE" id="PS51221">
    <property type="entry name" value="TTL"/>
    <property type="match status" value="1"/>
</dbReference>
<dbReference type="Proteomes" id="UP000824782">
    <property type="component" value="Unassembled WGS sequence"/>
</dbReference>
<evidence type="ECO:0000313" key="4">
    <source>
        <dbReference type="EMBL" id="KAG8583232.1"/>
    </source>
</evidence>
<keyword evidence="2" id="KW-0547">Nucleotide-binding</keyword>
<dbReference type="InterPro" id="IPR004344">
    <property type="entry name" value="TTL/TTLL_fam"/>
</dbReference>
<keyword evidence="3" id="KW-0067">ATP-binding</keyword>
<dbReference type="SUPFAM" id="SSF56059">
    <property type="entry name" value="Glutathione synthetase ATP-binding domain-like"/>
    <property type="match status" value="1"/>
</dbReference>
<dbReference type="GO" id="GO:0000226">
    <property type="term" value="P:microtubule cytoskeleton organization"/>
    <property type="evidence" value="ECO:0007669"/>
    <property type="project" value="TreeGrafter"/>
</dbReference>
<dbReference type="Gene3D" id="3.30.470.20">
    <property type="entry name" value="ATP-grasp fold, B domain"/>
    <property type="match status" value="1"/>
</dbReference>